<comment type="caution">
    <text evidence="13">The sequence shown here is derived from an EMBL/GenBank/DDBJ whole genome shotgun (WGS) entry which is preliminary data.</text>
</comment>
<dbReference type="PANTHER" id="PTHR30040">
    <property type="entry name" value="THIAMINE BIOSYNTHESIS LIPOPROTEIN APBE"/>
    <property type="match status" value="1"/>
</dbReference>
<sequence length="319" mass="36384">MKCVEKYDFCMDTVVYQKVYGKNAEEAIDEATRKIRYLEGKLSFFQEESDIFQINIHAGKNWVKVSQDTIDVLQKAVEVSKSSNGAFDVTVGVLTDYWRQLKKNQKKPDKNQIQDLISLINYRNILINSEERLVKLIRFNQKIDLGGIGKGYAGEKVIDVYRDYSIQSGFINLGGNVVTIGKTHWKRSWIIGIRNPFSADGGIFGNLKVEEQAVVTSGGYERYYEIDGLKYHHILDPRTGFPARLEWQSVTMVAESSTLADALSTAIFIMNRQELIRFLKNFPSLGVILVAHTGEIMISKNLKEIFQKTNPEMSIIYID</sequence>
<dbReference type="GO" id="GO:0016740">
    <property type="term" value="F:transferase activity"/>
    <property type="evidence" value="ECO:0007669"/>
    <property type="project" value="UniProtKB-UniRule"/>
</dbReference>
<proteinExistence type="inferred from homology"/>
<evidence type="ECO:0000256" key="2">
    <source>
        <dbReference type="ARBA" id="ARBA00016337"/>
    </source>
</evidence>
<feature type="binding site" evidence="11">
    <location>
        <position position="265"/>
    </location>
    <ligand>
        <name>Mg(2+)</name>
        <dbReference type="ChEBI" id="CHEBI:18420"/>
    </ligand>
</feature>
<keyword evidence="6 10" id="KW-0274">FAD</keyword>
<evidence type="ECO:0000256" key="6">
    <source>
        <dbReference type="ARBA" id="ARBA00022827"/>
    </source>
</evidence>
<evidence type="ECO:0000256" key="12">
    <source>
        <dbReference type="SAM" id="Coils"/>
    </source>
</evidence>
<dbReference type="EC" id="2.7.1.180" evidence="1 10"/>
<dbReference type="SUPFAM" id="SSF143631">
    <property type="entry name" value="ApbE-like"/>
    <property type="match status" value="1"/>
</dbReference>
<evidence type="ECO:0000256" key="11">
    <source>
        <dbReference type="PIRSR" id="PIRSR006268-2"/>
    </source>
</evidence>
<organism evidence="13">
    <name type="scientific">Candidatus Atribacter allofermentans</name>
    <dbReference type="NCBI Taxonomy" id="1852833"/>
    <lineage>
        <taxon>Bacteria</taxon>
        <taxon>Pseudomonadati</taxon>
        <taxon>Atribacterota</taxon>
        <taxon>Atribacteria</taxon>
        <taxon>Atribacterales</taxon>
        <taxon>Atribacteraceae</taxon>
        <taxon>Atribacter</taxon>
    </lineage>
</organism>
<reference evidence="13" key="1">
    <citation type="submission" date="2017-02" db="EMBL/GenBank/DDBJ databases">
        <title>Delving into the versatile metabolic prowess of the omnipresent phylum Bacteroidetes.</title>
        <authorList>
            <person name="Nobu M.K."/>
            <person name="Mei R."/>
            <person name="Narihiro T."/>
            <person name="Kuroda K."/>
            <person name="Liu W.-T."/>
        </authorList>
    </citation>
    <scope>NUCLEOTIDE SEQUENCE</scope>
    <source>
        <strain evidence="13">ADurb.Bin276</strain>
    </source>
</reference>
<gene>
    <name evidence="13" type="primary">apbE_2</name>
    <name evidence="13" type="ORF">BWY41_01244</name>
</gene>
<feature type="binding site" evidence="11">
    <location>
        <position position="147"/>
    </location>
    <ligand>
        <name>Mg(2+)</name>
        <dbReference type="ChEBI" id="CHEBI:18420"/>
    </ligand>
</feature>
<comment type="cofactor">
    <cofactor evidence="11">
        <name>Mg(2+)</name>
        <dbReference type="ChEBI" id="CHEBI:18420"/>
    </cofactor>
    <cofactor evidence="11">
        <name>Mn(2+)</name>
        <dbReference type="ChEBI" id="CHEBI:29035"/>
    </cofactor>
    <text evidence="11">Magnesium. Can also use manganese.</text>
</comment>
<dbReference type="Gene3D" id="3.10.520.10">
    <property type="entry name" value="ApbE-like domains"/>
    <property type="match status" value="1"/>
</dbReference>
<evidence type="ECO:0000256" key="8">
    <source>
        <dbReference type="ARBA" id="ARBA00031306"/>
    </source>
</evidence>
<comment type="similarity">
    <text evidence="10">Belongs to the ApbE family.</text>
</comment>
<evidence type="ECO:0000256" key="5">
    <source>
        <dbReference type="ARBA" id="ARBA00022723"/>
    </source>
</evidence>
<evidence type="ECO:0000256" key="4">
    <source>
        <dbReference type="ARBA" id="ARBA00022679"/>
    </source>
</evidence>
<dbReference type="InterPro" id="IPR003374">
    <property type="entry name" value="ApbE-like_sf"/>
</dbReference>
<protein>
    <recommendedName>
        <fullName evidence="2 10">FAD:protein FMN transferase</fullName>
        <ecNumber evidence="1 10">2.7.1.180</ecNumber>
    </recommendedName>
    <alternativeName>
        <fullName evidence="8 10">Flavin transferase</fullName>
    </alternativeName>
</protein>
<evidence type="ECO:0000256" key="7">
    <source>
        <dbReference type="ARBA" id="ARBA00022842"/>
    </source>
</evidence>
<evidence type="ECO:0000256" key="3">
    <source>
        <dbReference type="ARBA" id="ARBA00022630"/>
    </source>
</evidence>
<dbReference type="AlphaFoldDB" id="A0A1V5STV2"/>
<dbReference type="InterPro" id="IPR024932">
    <property type="entry name" value="ApbE"/>
</dbReference>
<keyword evidence="4 10" id="KW-0808">Transferase</keyword>
<feature type="binding site" evidence="11">
    <location>
        <position position="261"/>
    </location>
    <ligand>
        <name>Mg(2+)</name>
        <dbReference type="ChEBI" id="CHEBI:18420"/>
    </ligand>
</feature>
<evidence type="ECO:0000313" key="13">
    <source>
        <dbReference type="EMBL" id="OQA57621.1"/>
    </source>
</evidence>
<dbReference type="EMBL" id="MWBQ01000088">
    <property type="protein sequence ID" value="OQA57621.1"/>
    <property type="molecule type" value="Genomic_DNA"/>
</dbReference>
<keyword evidence="7 10" id="KW-0460">Magnesium</keyword>
<keyword evidence="3 10" id="KW-0285">Flavoprotein</keyword>
<name>A0A1V5STV2_9BACT</name>
<evidence type="ECO:0000256" key="1">
    <source>
        <dbReference type="ARBA" id="ARBA00011955"/>
    </source>
</evidence>
<comment type="catalytic activity">
    <reaction evidence="9 10">
        <text>L-threonyl-[protein] + FAD = FMN-L-threonyl-[protein] + AMP + H(+)</text>
        <dbReference type="Rhea" id="RHEA:36847"/>
        <dbReference type="Rhea" id="RHEA-COMP:11060"/>
        <dbReference type="Rhea" id="RHEA-COMP:11061"/>
        <dbReference type="ChEBI" id="CHEBI:15378"/>
        <dbReference type="ChEBI" id="CHEBI:30013"/>
        <dbReference type="ChEBI" id="CHEBI:57692"/>
        <dbReference type="ChEBI" id="CHEBI:74257"/>
        <dbReference type="ChEBI" id="CHEBI:456215"/>
        <dbReference type="EC" id="2.7.1.180"/>
    </reaction>
</comment>
<accession>A0A1V5STV2</accession>
<dbReference type="Pfam" id="PF02424">
    <property type="entry name" value="ApbE"/>
    <property type="match status" value="1"/>
</dbReference>
<keyword evidence="5 10" id="KW-0479">Metal-binding</keyword>
<evidence type="ECO:0000256" key="9">
    <source>
        <dbReference type="ARBA" id="ARBA00048540"/>
    </source>
</evidence>
<dbReference type="PANTHER" id="PTHR30040:SF2">
    <property type="entry name" value="FAD:PROTEIN FMN TRANSFERASE"/>
    <property type="match status" value="1"/>
</dbReference>
<evidence type="ECO:0000256" key="10">
    <source>
        <dbReference type="PIRNR" id="PIRNR006268"/>
    </source>
</evidence>
<keyword evidence="12" id="KW-0175">Coiled coil</keyword>
<feature type="coiled-coil region" evidence="12">
    <location>
        <begin position="21"/>
        <end position="48"/>
    </location>
</feature>
<dbReference type="PIRSF" id="PIRSF006268">
    <property type="entry name" value="ApbE"/>
    <property type="match status" value="1"/>
</dbReference>
<keyword evidence="13" id="KW-0449">Lipoprotein</keyword>
<dbReference type="GO" id="GO:0046872">
    <property type="term" value="F:metal ion binding"/>
    <property type="evidence" value="ECO:0007669"/>
    <property type="project" value="UniProtKB-UniRule"/>
</dbReference>
<dbReference type="Proteomes" id="UP000485569">
    <property type="component" value="Unassembled WGS sequence"/>
</dbReference>